<gene>
    <name evidence="1" type="ORF">EBB_00165</name>
</gene>
<evidence type="ECO:0000313" key="2">
    <source>
        <dbReference type="Proteomes" id="UP000641152"/>
    </source>
</evidence>
<organism evidence="1 2">
    <name type="scientific">Methylomonas fluvii</name>
    <dbReference type="NCBI Taxonomy" id="1854564"/>
    <lineage>
        <taxon>Bacteria</taxon>
        <taxon>Pseudomonadati</taxon>
        <taxon>Pseudomonadota</taxon>
        <taxon>Gammaproteobacteria</taxon>
        <taxon>Methylococcales</taxon>
        <taxon>Methylococcaceae</taxon>
        <taxon>Methylomonas</taxon>
    </lineage>
</organism>
<dbReference type="Pfam" id="PF04245">
    <property type="entry name" value="NA37"/>
    <property type="match status" value="1"/>
</dbReference>
<comment type="caution">
    <text evidence="1">The sequence shown here is derived from an EMBL/GenBank/DDBJ whole genome shotgun (WGS) entry which is preliminary data.</text>
</comment>
<proteinExistence type="predicted"/>
<protein>
    <submittedName>
        <fullName evidence="1">Nucleoid-associated protein</fullName>
    </submittedName>
</protein>
<dbReference type="Proteomes" id="UP000641152">
    <property type="component" value="Unassembled WGS sequence"/>
</dbReference>
<reference evidence="1 2" key="1">
    <citation type="submission" date="2020-09" db="EMBL/GenBank/DDBJ databases">
        <title>Methylomonas albis sp. nov. and Methylomonas fluvii sp. nov.: Two cold-adapted methanotrophs from the River Elbe and an amended description of Methylovulum psychrotolerans strain Eb1.</title>
        <authorList>
            <person name="Bussmann I.K."/>
            <person name="Klings K.-W."/>
            <person name="Warnstedt J."/>
            <person name="Hoppert M."/>
            <person name="Saborowski A."/>
            <person name="Horn F."/>
            <person name="Liebner S."/>
        </authorList>
    </citation>
    <scope>NUCLEOTIDE SEQUENCE [LARGE SCALE GENOMIC DNA]</scope>
    <source>
        <strain evidence="1 2">EbB</strain>
    </source>
</reference>
<dbReference type="InterPro" id="IPR007358">
    <property type="entry name" value="Nucleoid_associated_NdpA"/>
</dbReference>
<accession>A0ABR9D9N5</accession>
<sequence length="349" mass="39417">MIERIIIHRIFPRTSDKQLVIPRTSNKLIRLEQDASDALQMRVTKALGNKSHGIEMSINEVNTGSFFQTAATMLHSDDSGFIALSKDLANGFNKALSGTTAPGGLLAIIAGRVGNDSTPFVATIKAEPQDGFKADEQDDYVGMEYISELLLTDAQRFYKIGLLTEIISNPPDLDGYQAGNYRAFLFDHLMTATETRPAAAYFYSSFLGMDIQKSSKKLTQDFFEYTRTFINTLRVSDEEKLEHHEALRAELRSQEAIISTAEFGKKHFKDEDRKSYDGFMQLKGFPQNAISKDTDYIHAKLKRRRKYLFNNDIWISTPPENVGKFLNIEPTDEQGVTVVKIKGRFQGQQ</sequence>
<evidence type="ECO:0000313" key="1">
    <source>
        <dbReference type="EMBL" id="MBD9358988.1"/>
    </source>
</evidence>
<dbReference type="EMBL" id="JACXST010000001">
    <property type="protein sequence ID" value="MBD9358988.1"/>
    <property type="molecule type" value="Genomic_DNA"/>
</dbReference>
<name>A0ABR9D9N5_9GAMM</name>
<keyword evidence="2" id="KW-1185">Reference proteome</keyword>